<dbReference type="Pfam" id="PF00156">
    <property type="entry name" value="Pribosyltran"/>
    <property type="match status" value="1"/>
</dbReference>
<dbReference type="PANTHER" id="PTHR32315">
    <property type="entry name" value="ADENINE PHOSPHORIBOSYLTRANSFERASE"/>
    <property type="match status" value="1"/>
</dbReference>
<gene>
    <name evidence="11 13" type="primary">apt</name>
    <name evidence="13" type="ORF">CFBP2533_17600</name>
</gene>
<evidence type="ECO:0000259" key="12">
    <source>
        <dbReference type="Pfam" id="PF00156"/>
    </source>
</evidence>
<evidence type="ECO:0000256" key="5">
    <source>
        <dbReference type="ARBA" id="ARBA00008391"/>
    </source>
</evidence>
<comment type="function">
    <text evidence="2 11">Catalyzes a salvage reaction resulting in the formation of AMP, that is energically less costly than de novo synthesis.</text>
</comment>
<dbReference type="InterPro" id="IPR050054">
    <property type="entry name" value="UPRTase/APRTase"/>
</dbReference>
<dbReference type="NCBIfam" id="NF002636">
    <property type="entry name" value="PRK02304.1-5"/>
    <property type="match status" value="1"/>
</dbReference>
<sequence length="197" mass="21072">MVPTGLDAIATMTDCTRCAGNTSSGPNHWAERIRDIADFPKPGIVFKDITPLLSDGPDFASALDEMAQPWRTTPLDAVLGIEARGFILGAALARELRTGFVPVRKPGKLPGRTLVQEYALEYGTDRIEMHEDALPRGARVLIVDDVLATGGTLRAALGLAAQLQLEIVGAAVLVELLALQGRSKWADDVPLLATLSY</sequence>
<evidence type="ECO:0000256" key="10">
    <source>
        <dbReference type="ARBA" id="ARBA00022726"/>
    </source>
</evidence>
<dbReference type="NCBIfam" id="NF002634">
    <property type="entry name" value="PRK02304.1-3"/>
    <property type="match status" value="1"/>
</dbReference>
<dbReference type="GO" id="GO:0006166">
    <property type="term" value="P:purine ribonucleoside salvage"/>
    <property type="evidence" value="ECO:0007669"/>
    <property type="project" value="UniProtKB-UniRule"/>
</dbReference>
<dbReference type="InterPro" id="IPR005764">
    <property type="entry name" value="Ade_phspho_trans"/>
</dbReference>
<evidence type="ECO:0000256" key="3">
    <source>
        <dbReference type="ARBA" id="ARBA00004496"/>
    </source>
</evidence>
<organism evidence="13">
    <name type="scientific">Xanthomonas hortorum pv. pelargonii</name>
    <dbReference type="NCBI Taxonomy" id="453602"/>
    <lineage>
        <taxon>Bacteria</taxon>
        <taxon>Pseudomonadati</taxon>
        <taxon>Pseudomonadota</taxon>
        <taxon>Gammaproteobacteria</taxon>
        <taxon>Lysobacterales</taxon>
        <taxon>Lysobacteraceae</taxon>
        <taxon>Xanthomonas</taxon>
    </lineage>
</organism>
<dbReference type="GO" id="GO:0016208">
    <property type="term" value="F:AMP binding"/>
    <property type="evidence" value="ECO:0007669"/>
    <property type="project" value="TreeGrafter"/>
</dbReference>
<keyword evidence="9 11" id="KW-0808">Transferase</keyword>
<dbReference type="Gene3D" id="3.40.50.2020">
    <property type="match status" value="1"/>
</dbReference>
<dbReference type="GO" id="GO:0002055">
    <property type="term" value="F:adenine binding"/>
    <property type="evidence" value="ECO:0007669"/>
    <property type="project" value="TreeGrafter"/>
</dbReference>
<reference evidence="13" key="1">
    <citation type="submission" date="2020-07" db="EMBL/GenBank/DDBJ databases">
        <authorList>
            <person name="Pothier F. J."/>
        </authorList>
    </citation>
    <scope>NUCLEOTIDE SEQUENCE</scope>
    <source>
        <strain evidence="13">CFBP 2533</strain>
    </source>
</reference>
<dbReference type="InterPro" id="IPR000836">
    <property type="entry name" value="PRTase_dom"/>
</dbReference>
<comment type="subunit">
    <text evidence="11">Homodimer.</text>
</comment>
<evidence type="ECO:0000256" key="8">
    <source>
        <dbReference type="ARBA" id="ARBA00022676"/>
    </source>
</evidence>
<dbReference type="NCBIfam" id="TIGR01090">
    <property type="entry name" value="apt"/>
    <property type="match status" value="1"/>
</dbReference>
<dbReference type="EC" id="2.4.2.7" evidence="6 11"/>
<protein>
    <recommendedName>
        <fullName evidence="6 11">Adenine phosphoribosyltransferase</fullName>
        <shortName evidence="11">APRT</shortName>
        <ecNumber evidence="6 11">2.4.2.7</ecNumber>
    </recommendedName>
</protein>
<comment type="pathway">
    <text evidence="4 11">Purine metabolism; AMP biosynthesis via salvage pathway; AMP from adenine: step 1/1.</text>
</comment>
<dbReference type="SUPFAM" id="SSF53271">
    <property type="entry name" value="PRTase-like"/>
    <property type="match status" value="1"/>
</dbReference>
<dbReference type="FunFam" id="3.40.50.2020:FF:000021">
    <property type="entry name" value="Adenine phosphoribosyltransferase"/>
    <property type="match status" value="1"/>
</dbReference>
<dbReference type="GO" id="GO:0003999">
    <property type="term" value="F:adenine phosphoribosyltransferase activity"/>
    <property type="evidence" value="ECO:0007669"/>
    <property type="project" value="UniProtKB-UniRule"/>
</dbReference>
<evidence type="ECO:0000256" key="1">
    <source>
        <dbReference type="ARBA" id="ARBA00000868"/>
    </source>
</evidence>
<dbReference type="EMBL" id="LR828261">
    <property type="protein sequence ID" value="CAD0323779.1"/>
    <property type="molecule type" value="Genomic_DNA"/>
</dbReference>
<comment type="subcellular location">
    <subcellularLocation>
        <location evidence="3 11">Cytoplasm</location>
    </subcellularLocation>
</comment>
<name>A0A6V7CXJ0_9XANT</name>
<accession>A0A6V7CXJ0</accession>
<keyword evidence="7 11" id="KW-0963">Cytoplasm</keyword>
<evidence type="ECO:0000256" key="4">
    <source>
        <dbReference type="ARBA" id="ARBA00004659"/>
    </source>
</evidence>
<dbReference type="PANTHER" id="PTHR32315:SF3">
    <property type="entry name" value="ADENINE PHOSPHORIBOSYLTRANSFERASE"/>
    <property type="match status" value="1"/>
</dbReference>
<feature type="domain" description="Phosphoribosyltransferase" evidence="12">
    <location>
        <begin position="76"/>
        <end position="178"/>
    </location>
</feature>
<dbReference type="GO" id="GO:0005737">
    <property type="term" value="C:cytoplasm"/>
    <property type="evidence" value="ECO:0007669"/>
    <property type="project" value="UniProtKB-SubCell"/>
</dbReference>
<comment type="catalytic activity">
    <reaction evidence="1 11">
        <text>AMP + diphosphate = 5-phospho-alpha-D-ribose 1-diphosphate + adenine</text>
        <dbReference type="Rhea" id="RHEA:16609"/>
        <dbReference type="ChEBI" id="CHEBI:16708"/>
        <dbReference type="ChEBI" id="CHEBI:33019"/>
        <dbReference type="ChEBI" id="CHEBI:58017"/>
        <dbReference type="ChEBI" id="CHEBI:456215"/>
        <dbReference type="EC" id="2.4.2.7"/>
    </reaction>
</comment>
<evidence type="ECO:0000256" key="6">
    <source>
        <dbReference type="ARBA" id="ARBA00011893"/>
    </source>
</evidence>
<dbReference type="InterPro" id="IPR029057">
    <property type="entry name" value="PRTase-like"/>
</dbReference>
<evidence type="ECO:0000256" key="2">
    <source>
        <dbReference type="ARBA" id="ARBA00003968"/>
    </source>
</evidence>
<dbReference type="AlphaFoldDB" id="A0A6V7CXJ0"/>
<evidence type="ECO:0000256" key="11">
    <source>
        <dbReference type="HAMAP-Rule" id="MF_00004"/>
    </source>
</evidence>
<dbReference type="GO" id="GO:0044209">
    <property type="term" value="P:AMP salvage"/>
    <property type="evidence" value="ECO:0007669"/>
    <property type="project" value="UniProtKB-UniRule"/>
</dbReference>
<dbReference type="UniPathway" id="UPA00588">
    <property type="reaction ID" value="UER00646"/>
</dbReference>
<proteinExistence type="inferred from homology"/>
<dbReference type="GO" id="GO:0006168">
    <property type="term" value="P:adenine salvage"/>
    <property type="evidence" value="ECO:0007669"/>
    <property type="project" value="InterPro"/>
</dbReference>
<keyword evidence="10 11" id="KW-0660">Purine salvage</keyword>
<evidence type="ECO:0000313" key="13">
    <source>
        <dbReference type="EMBL" id="CAD0323770.1"/>
    </source>
</evidence>
<dbReference type="EMBL" id="LR828261">
    <property type="protein sequence ID" value="CAD0323770.1"/>
    <property type="molecule type" value="Genomic_DNA"/>
</dbReference>
<comment type="similarity">
    <text evidence="5 11">Belongs to the purine/pyrimidine phosphoribosyltransferase family.</text>
</comment>
<dbReference type="HAMAP" id="MF_00004">
    <property type="entry name" value="Aden_phosphoribosyltr"/>
    <property type="match status" value="1"/>
</dbReference>
<evidence type="ECO:0000256" key="7">
    <source>
        <dbReference type="ARBA" id="ARBA00022490"/>
    </source>
</evidence>
<evidence type="ECO:0000256" key="9">
    <source>
        <dbReference type="ARBA" id="ARBA00022679"/>
    </source>
</evidence>
<dbReference type="CDD" id="cd06223">
    <property type="entry name" value="PRTases_typeI"/>
    <property type="match status" value="1"/>
</dbReference>
<keyword evidence="8 11" id="KW-0328">Glycosyltransferase</keyword>